<dbReference type="Proteomes" id="UP000324800">
    <property type="component" value="Unassembled WGS sequence"/>
</dbReference>
<accession>A0A5J4X316</accession>
<protein>
    <submittedName>
        <fullName evidence="2">Uncharacterized protein</fullName>
    </submittedName>
</protein>
<name>A0A5J4X316_9EUKA</name>
<proteinExistence type="predicted"/>
<feature type="compositionally biased region" description="Polar residues" evidence="1">
    <location>
        <begin position="73"/>
        <end position="83"/>
    </location>
</feature>
<gene>
    <name evidence="2" type="ORF">EZS28_003330</name>
</gene>
<feature type="region of interest" description="Disordered" evidence="1">
    <location>
        <begin position="72"/>
        <end position="118"/>
    </location>
</feature>
<dbReference type="AlphaFoldDB" id="A0A5J4X316"/>
<evidence type="ECO:0000313" key="3">
    <source>
        <dbReference type="Proteomes" id="UP000324800"/>
    </source>
</evidence>
<sequence length="332" mass="36281">MKLTPQGQLQADAQVINQGLTRQTHFRGYFATNDEILPLQSSAVGNYVYSIEDLLVWVYEDNWAETDQIVPDQVTSASDNTPLEDSAEGDAGISNDQARRDHKHPIQVSSVLQAKDTATGEKRVATTYARSDHTHHVNLSNGVPLKDTGTGTADTSNLYASATHQHPLNVDPTVANVLLVNATAADNGSKTKYIKTGGTDNEILLGVWTIKKGVLAKFKIDTRSVFGKIQFNYHWTQEIGIDNYQYQFIPSLSSEGYVDRGLQISADGNTLTFNGFVIAGAGATNGSVNYSQGNAILWDVSSVGAEGGFYSNGTNVFWRAQTLQFDQFYQEQ</sequence>
<comment type="caution">
    <text evidence="2">The sequence shown here is derived from an EMBL/GenBank/DDBJ whole genome shotgun (WGS) entry which is preliminary data.</text>
</comment>
<reference evidence="2 3" key="1">
    <citation type="submission" date="2019-03" db="EMBL/GenBank/DDBJ databases">
        <title>Single cell metagenomics reveals metabolic interactions within the superorganism composed of flagellate Streblomastix strix and complex community of Bacteroidetes bacteria on its surface.</title>
        <authorList>
            <person name="Treitli S.C."/>
            <person name="Kolisko M."/>
            <person name="Husnik F."/>
            <person name="Keeling P."/>
            <person name="Hampl V."/>
        </authorList>
    </citation>
    <scope>NUCLEOTIDE SEQUENCE [LARGE SCALE GENOMIC DNA]</scope>
    <source>
        <strain evidence="2">ST1C</strain>
    </source>
</reference>
<evidence type="ECO:0000256" key="1">
    <source>
        <dbReference type="SAM" id="MobiDB-lite"/>
    </source>
</evidence>
<organism evidence="2 3">
    <name type="scientific">Streblomastix strix</name>
    <dbReference type="NCBI Taxonomy" id="222440"/>
    <lineage>
        <taxon>Eukaryota</taxon>
        <taxon>Metamonada</taxon>
        <taxon>Preaxostyla</taxon>
        <taxon>Oxymonadida</taxon>
        <taxon>Streblomastigidae</taxon>
        <taxon>Streblomastix</taxon>
    </lineage>
</organism>
<dbReference type="EMBL" id="SNRW01000438">
    <property type="protein sequence ID" value="KAA6401146.1"/>
    <property type="molecule type" value="Genomic_DNA"/>
</dbReference>
<evidence type="ECO:0000313" key="2">
    <source>
        <dbReference type="EMBL" id="KAA6401146.1"/>
    </source>
</evidence>